<evidence type="ECO:0000313" key="1">
    <source>
        <dbReference type="EMBL" id="KAJ6642461.1"/>
    </source>
</evidence>
<name>A0A9Q0N3J3_9DIPT</name>
<sequence length="107" mass="12244">MSGIYTTKKDCGSKCCNDTIGSTIEFFCEVNIALKNPVIAIFLVKEQRGMLLKRRPQLNARSTNWKLRLYDFVFSNLFGLKKNGSIAIPKHHEKNIPNRSYIPHSID</sequence>
<accession>A0A9Q0N3J3</accession>
<keyword evidence="2" id="KW-1185">Reference proteome</keyword>
<dbReference type="Proteomes" id="UP001151699">
    <property type="component" value="Chromosome B"/>
</dbReference>
<reference evidence="1" key="1">
    <citation type="submission" date="2022-07" db="EMBL/GenBank/DDBJ databases">
        <authorList>
            <person name="Trinca V."/>
            <person name="Uliana J.V.C."/>
            <person name="Torres T.T."/>
            <person name="Ward R.J."/>
            <person name="Monesi N."/>
        </authorList>
    </citation>
    <scope>NUCLEOTIDE SEQUENCE</scope>
    <source>
        <strain evidence="1">HSMRA1968</strain>
        <tissue evidence="1">Whole embryos</tissue>
    </source>
</reference>
<organism evidence="1 2">
    <name type="scientific">Pseudolycoriella hygida</name>
    <dbReference type="NCBI Taxonomy" id="35572"/>
    <lineage>
        <taxon>Eukaryota</taxon>
        <taxon>Metazoa</taxon>
        <taxon>Ecdysozoa</taxon>
        <taxon>Arthropoda</taxon>
        <taxon>Hexapoda</taxon>
        <taxon>Insecta</taxon>
        <taxon>Pterygota</taxon>
        <taxon>Neoptera</taxon>
        <taxon>Endopterygota</taxon>
        <taxon>Diptera</taxon>
        <taxon>Nematocera</taxon>
        <taxon>Sciaroidea</taxon>
        <taxon>Sciaridae</taxon>
        <taxon>Pseudolycoriella</taxon>
    </lineage>
</organism>
<evidence type="ECO:0000313" key="2">
    <source>
        <dbReference type="Proteomes" id="UP001151699"/>
    </source>
</evidence>
<comment type="caution">
    <text evidence="1">The sequence shown here is derived from an EMBL/GenBank/DDBJ whole genome shotgun (WGS) entry which is preliminary data.</text>
</comment>
<dbReference type="EMBL" id="WJQU01000002">
    <property type="protein sequence ID" value="KAJ6642461.1"/>
    <property type="molecule type" value="Genomic_DNA"/>
</dbReference>
<proteinExistence type="predicted"/>
<dbReference type="AlphaFoldDB" id="A0A9Q0N3J3"/>
<gene>
    <name evidence="1" type="ORF">Bhyg_07411</name>
</gene>
<protein>
    <submittedName>
        <fullName evidence="1">Uncharacterized protein</fullName>
    </submittedName>
</protein>